<protein>
    <recommendedName>
        <fullName evidence="2">DUF4350 domain-containing protein</fullName>
    </recommendedName>
</protein>
<dbReference type="OrthoDB" id="5241668at2"/>
<dbReference type="RefSeq" id="WP_085111430.1">
    <property type="nucleotide sequence ID" value="NZ_LQPZ01000054.1"/>
</dbReference>
<evidence type="ECO:0000256" key="1">
    <source>
        <dbReference type="SAM" id="Phobius"/>
    </source>
</evidence>
<feature type="transmembrane region" description="Helical" evidence="1">
    <location>
        <begin position="12"/>
        <end position="34"/>
    </location>
</feature>
<accession>A0A1X2EE14</accession>
<keyword evidence="1" id="KW-0472">Membrane</keyword>
<sequence length="382" mass="40790">MSAPTRRRSAGTWLWAASALLVITLIAILSYTLLQPRQGGRMDPQSTYPSGAHALIALLRDHGVQVSVATTVDDVVHAARPDSLVVIAETRRILDPDLLTRLAELPGDRLLVEPTPRALSALAPALSRRWDGARDRPGCALTEANRAGTVDLGDTAMTYRANEAAEDTPDELVSCYGGAVVRYRDGAHTVTVAGSAEFMLNGHLLDEGNAALAMNLAGARSHVVWFAPQHAQTQADGGTAERTLGDLIPPNVTWVVLQLCVVVAVLAVWQGRRLGPLVAEAMPVVVRASETVEGRARLYRARRARDRAAEALRTGARQRLLPRLGLSATAAPQVVVAAVAQRTSVPADTLGRLLFGSVPGTDAELLDLARALDDIERQVTHL</sequence>
<proteinExistence type="predicted"/>
<dbReference type="STRING" id="1798.AWC30_01105"/>
<evidence type="ECO:0000313" key="4">
    <source>
        <dbReference type="Proteomes" id="UP000193090"/>
    </source>
</evidence>
<dbReference type="InterPro" id="IPR025646">
    <property type="entry name" value="DUF4350"/>
</dbReference>
<evidence type="ECO:0000259" key="2">
    <source>
        <dbReference type="Pfam" id="PF14258"/>
    </source>
</evidence>
<organism evidence="3 4">
    <name type="scientific">Mycolicibacillus trivialis</name>
    <dbReference type="NCBI Taxonomy" id="1798"/>
    <lineage>
        <taxon>Bacteria</taxon>
        <taxon>Bacillati</taxon>
        <taxon>Actinomycetota</taxon>
        <taxon>Actinomycetes</taxon>
        <taxon>Mycobacteriales</taxon>
        <taxon>Mycobacteriaceae</taxon>
        <taxon>Mycolicibacillus</taxon>
    </lineage>
</organism>
<reference evidence="3 4" key="1">
    <citation type="submission" date="2016-01" db="EMBL/GenBank/DDBJ databases">
        <title>The new phylogeny of the genus Mycobacterium.</title>
        <authorList>
            <person name="Tarcisio F."/>
            <person name="Conor M."/>
            <person name="Antonella G."/>
            <person name="Elisabetta G."/>
            <person name="Giulia F.S."/>
            <person name="Sara T."/>
            <person name="Anna F."/>
            <person name="Clotilde B."/>
            <person name="Roberto B."/>
            <person name="Veronica D.S."/>
            <person name="Fabio R."/>
            <person name="Monica P."/>
            <person name="Olivier J."/>
            <person name="Enrico T."/>
            <person name="Nicola S."/>
        </authorList>
    </citation>
    <scope>NUCLEOTIDE SEQUENCE [LARGE SCALE GENOMIC DNA]</scope>
    <source>
        <strain evidence="3 4">DSM 44153</strain>
    </source>
</reference>
<dbReference type="AlphaFoldDB" id="A0A1X2EE14"/>
<feature type="domain" description="DUF4350" evidence="2">
    <location>
        <begin position="44"/>
        <end position="216"/>
    </location>
</feature>
<evidence type="ECO:0000313" key="3">
    <source>
        <dbReference type="EMBL" id="ORW98908.1"/>
    </source>
</evidence>
<comment type="caution">
    <text evidence="3">The sequence shown here is derived from an EMBL/GenBank/DDBJ whole genome shotgun (WGS) entry which is preliminary data.</text>
</comment>
<name>A0A1X2EE14_9MYCO</name>
<dbReference type="Proteomes" id="UP000193090">
    <property type="component" value="Unassembled WGS sequence"/>
</dbReference>
<keyword evidence="4" id="KW-1185">Reference proteome</keyword>
<keyword evidence="1" id="KW-0812">Transmembrane</keyword>
<dbReference type="EMBL" id="LQPZ01000054">
    <property type="protein sequence ID" value="ORW98908.1"/>
    <property type="molecule type" value="Genomic_DNA"/>
</dbReference>
<dbReference type="Pfam" id="PF14258">
    <property type="entry name" value="DUF4350"/>
    <property type="match status" value="1"/>
</dbReference>
<gene>
    <name evidence="3" type="ORF">AWC30_01105</name>
</gene>
<keyword evidence="1" id="KW-1133">Transmembrane helix</keyword>